<comment type="catalytic activity">
    <reaction evidence="5">
        <text>tetracosanoate + ATP + CoA = tetracosanoyl-CoA + AMP + diphosphate</text>
        <dbReference type="Rhea" id="RHEA:33639"/>
        <dbReference type="ChEBI" id="CHEBI:30616"/>
        <dbReference type="ChEBI" id="CHEBI:31014"/>
        <dbReference type="ChEBI" id="CHEBI:33019"/>
        <dbReference type="ChEBI" id="CHEBI:57287"/>
        <dbReference type="ChEBI" id="CHEBI:65052"/>
        <dbReference type="ChEBI" id="CHEBI:456215"/>
    </reaction>
    <physiologicalReaction direction="left-to-right" evidence="5">
        <dbReference type="Rhea" id="RHEA:33640"/>
    </physiologicalReaction>
</comment>
<dbReference type="PANTHER" id="PTHR43107">
    <property type="entry name" value="LONG-CHAIN FATTY ACID TRANSPORT PROTEIN"/>
    <property type="match status" value="1"/>
</dbReference>
<evidence type="ECO:0000256" key="1">
    <source>
        <dbReference type="ARBA" id="ARBA00006432"/>
    </source>
</evidence>
<comment type="similarity">
    <text evidence="1">Belongs to the ATP-dependent AMP-binding enzyme family.</text>
</comment>
<dbReference type="GO" id="GO:0005886">
    <property type="term" value="C:plasma membrane"/>
    <property type="evidence" value="ECO:0007669"/>
    <property type="project" value="TreeGrafter"/>
</dbReference>
<feature type="domain" description="AMP-dependent synthetase/ligase" evidence="6">
    <location>
        <begin position="57"/>
        <end position="351"/>
    </location>
</feature>
<dbReference type="Pfam" id="PF00501">
    <property type="entry name" value="AMP-binding"/>
    <property type="match status" value="1"/>
</dbReference>
<dbReference type="GO" id="GO:0044539">
    <property type="term" value="P:long-chain fatty acid import into cell"/>
    <property type="evidence" value="ECO:0007669"/>
    <property type="project" value="TreeGrafter"/>
</dbReference>
<dbReference type="AlphaFoldDB" id="A0A0B7BKD3"/>
<dbReference type="InterPro" id="IPR000873">
    <property type="entry name" value="AMP-dep_synth/lig_dom"/>
</dbReference>
<proteinExistence type="inferred from homology"/>
<sequence length="384" mass="43814">MFGLIGFWLATVVLFIGVVRIVYPPLWRDLYTLFVNIRVIRRVKKAYLAQELVIDQFERQALLRSKHPLIIFKDQRFTYSEVNRQANRVAHSLVKLGIRQGNVIAIVMTNEPAFLWIYLGVQKLGARVALVNHHLLSEGLRYSITSCAPKLVITGSGQGDSITERVTHLQPKLDIPLYTYHPEHNVDLPIFSEIMAEVSDDPFPASFRSGVRLSDPCAFIFTSGTTGLPKPAIISHKKAILCSYCFSPVGFSSKEIMYLTLPLYHSSALNLAFLNVINVGATIVLREKFSVSDFWPDCVKYKVTCFQYIGEMLRYLVNSAEKPDERHHKIWAAIGNGLRPDIWIKFKSRFILTKYLSSTVLQNFQQASPTYSMFLEVLDVYLHY</sequence>
<dbReference type="GO" id="GO:0005789">
    <property type="term" value="C:endoplasmic reticulum membrane"/>
    <property type="evidence" value="ECO:0007669"/>
    <property type="project" value="TreeGrafter"/>
</dbReference>
<evidence type="ECO:0000313" key="7">
    <source>
        <dbReference type="EMBL" id="CEK92801.1"/>
    </source>
</evidence>
<dbReference type="GO" id="GO:0004467">
    <property type="term" value="F:long-chain fatty acid-CoA ligase activity"/>
    <property type="evidence" value="ECO:0007669"/>
    <property type="project" value="TreeGrafter"/>
</dbReference>
<dbReference type="GO" id="GO:0005324">
    <property type="term" value="F:long-chain fatty acid transmembrane transporter activity"/>
    <property type="evidence" value="ECO:0007669"/>
    <property type="project" value="TreeGrafter"/>
</dbReference>
<organism evidence="7">
    <name type="scientific">Arion vulgaris</name>
    <dbReference type="NCBI Taxonomy" id="1028688"/>
    <lineage>
        <taxon>Eukaryota</taxon>
        <taxon>Metazoa</taxon>
        <taxon>Spiralia</taxon>
        <taxon>Lophotrochozoa</taxon>
        <taxon>Mollusca</taxon>
        <taxon>Gastropoda</taxon>
        <taxon>Heterobranchia</taxon>
        <taxon>Euthyneura</taxon>
        <taxon>Panpulmonata</taxon>
        <taxon>Eupulmonata</taxon>
        <taxon>Stylommatophora</taxon>
        <taxon>Helicina</taxon>
        <taxon>Arionoidea</taxon>
        <taxon>Arionidae</taxon>
        <taxon>Arion</taxon>
    </lineage>
</organism>
<evidence type="ECO:0000259" key="6">
    <source>
        <dbReference type="Pfam" id="PF00501"/>
    </source>
</evidence>
<reference evidence="7" key="1">
    <citation type="submission" date="2014-12" db="EMBL/GenBank/DDBJ databases">
        <title>Insight into the proteome of Arion vulgaris.</title>
        <authorList>
            <person name="Aradska J."/>
            <person name="Bulat T."/>
            <person name="Smidak R."/>
            <person name="Sarate P."/>
            <person name="Gangsoo J."/>
            <person name="Sialana F."/>
            <person name="Bilban M."/>
            <person name="Lubec G."/>
        </authorList>
    </citation>
    <scope>NUCLEOTIDE SEQUENCE</scope>
    <source>
        <tissue evidence="7">Skin</tissue>
    </source>
</reference>
<accession>A0A0B7BKD3</accession>
<dbReference type="InterPro" id="IPR042099">
    <property type="entry name" value="ANL_N_sf"/>
</dbReference>
<name>A0A0B7BKD3_9EUPU</name>
<dbReference type="PROSITE" id="PS00455">
    <property type="entry name" value="AMP_BINDING"/>
    <property type="match status" value="1"/>
</dbReference>
<gene>
    <name evidence="7" type="primary">ORF190144</name>
</gene>
<comment type="catalytic activity">
    <reaction evidence="3">
        <text>a very long-chain fatty acid + ATP + CoA = a very long-chain fatty acyl-CoA + AMP + diphosphate</text>
        <dbReference type="Rhea" id="RHEA:54536"/>
        <dbReference type="ChEBI" id="CHEBI:30616"/>
        <dbReference type="ChEBI" id="CHEBI:33019"/>
        <dbReference type="ChEBI" id="CHEBI:57287"/>
        <dbReference type="ChEBI" id="CHEBI:58950"/>
        <dbReference type="ChEBI" id="CHEBI:138261"/>
        <dbReference type="ChEBI" id="CHEBI:456215"/>
    </reaction>
    <physiologicalReaction direction="left-to-right" evidence="3">
        <dbReference type="Rhea" id="RHEA:54537"/>
    </physiologicalReaction>
</comment>
<dbReference type="SUPFAM" id="SSF56801">
    <property type="entry name" value="Acetyl-CoA synthetase-like"/>
    <property type="match status" value="1"/>
</dbReference>
<dbReference type="PANTHER" id="PTHR43107:SF22">
    <property type="entry name" value="VERY LONG-CHAIN ACYL-COA SYNTHETASE"/>
    <property type="match status" value="1"/>
</dbReference>
<evidence type="ECO:0000256" key="5">
    <source>
        <dbReference type="ARBA" id="ARBA00048666"/>
    </source>
</evidence>
<protein>
    <recommendedName>
        <fullName evidence="4">Long-chain-fatty-acid--CoA ligase</fullName>
    </recommendedName>
</protein>
<dbReference type="InterPro" id="IPR020845">
    <property type="entry name" value="AMP-binding_CS"/>
</dbReference>
<evidence type="ECO:0000256" key="3">
    <source>
        <dbReference type="ARBA" id="ARBA00036527"/>
    </source>
</evidence>
<evidence type="ECO:0000256" key="2">
    <source>
        <dbReference type="ARBA" id="ARBA00022598"/>
    </source>
</evidence>
<dbReference type="EMBL" id="HACG01045936">
    <property type="protein sequence ID" value="CEK92801.1"/>
    <property type="molecule type" value="Transcribed_RNA"/>
</dbReference>
<keyword evidence="2" id="KW-0436">Ligase</keyword>
<evidence type="ECO:0000256" key="4">
    <source>
        <dbReference type="ARBA" id="ARBA00041297"/>
    </source>
</evidence>
<dbReference type="Gene3D" id="3.40.50.12780">
    <property type="entry name" value="N-terminal domain of ligase-like"/>
    <property type="match status" value="1"/>
</dbReference>